<dbReference type="Proteomes" id="UP000034214">
    <property type="component" value="Unassembled WGS sequence"/>
</dbReference>
<proteinExistence type="inferred from homology"/>
<protein>
    <submittedName>
        <fullName evidence="2">DegT/DnrJ/EryC1/StrS aminotransferase</fullName>
    </submittedName>
</protein>
<dbReference type="InterPro" id="IPR015422">
    <property type="entry name" value="PyrdxlP-dep_Trfase_small"/>
</dbReference>
<dbReference type="PIRSF" id="PIRSF000390">
    <property type="entry name" value="PLP_StrS"/>
    <property type="match status" value="1"/>
</dbReference>
<evidence type="ECO:0000256" key="1">
    <source>
        <dbReference type="RuleBase" id="RU004508"/>
    </source>
</evidence>
<dbReference type="PANTHER" id="PTHR30244:SF34">
    <property type="entry name" value="DTDP-4-AMINO-4,6-DIDEOXYGALACTOSE TRANSAMINASE"/>
    <property type="match status" value="1"/>
</dbReference>
<dbReference type="EMBL" id="LCKM01000006">
    <property type="protein sequence ID" value="KKT99451.1"/>
    <property type="molecule type" value="Genomic_DNA"/>
</dbReference>
<comment type="caution">
    <text evidence="2">The sequence shown here is derived from an EMBL/GenBank/DDBJ whole genome shotgun (WGS) entry which is preliminary data.</text>
</comment>
<dbReference type="GO" id="GO:0008483">
    <property type="term" value="F:transaminase activity"/>
    <property type="evidence" value="ECO:0007669"/>
    <property type="project" value="UniProtKB-KW"/>
</dbReference>
<sequence>MFQGEPSLGSIYGEEERVAVNKTLEASMDPSVGFYAAKETLELEKEFARVCNADHAVAFNGAGSALDLIFKALHLKAGDEVISCSLNFPGTHLSIIGEGGRLILCEPDPKTINIDPFDVAKKLTPRTRAVLVTHMNGLAADVDMLKQVIDTSTLFGPDKPKIICDAARSIGTTYKGQHLGSEAWATFFSLQSTNDTHLAETLKNYRSFGRSFEWGSNFKMTKIQTAVGLVQLEKLPHLVSLRRNLADQRNQEFSTLGEINIQEDTPYSESSYYLYTLILPENEGGKKRDQLMDILKFKYGIGSVVGNPPTYKLNQLIRSETEGQSLPIAENLGERIICLSLHPSMTQEVNQYIIDSFTNAYRDIFS</sequence>
<dbReference type="SUPFAM" id="SSF53383">
    <property type="entry name" value="PLP-dependent transferases"/>
    <property type="match status" value="1"/>
</dbReference>
<dbReference type="AlphaFoldDB" id="A0A0G1LUH4"/>
<dbReference type="Gene3D" id="3.90.1150.10">
    <property type="entry name" value="Aspartate Aminotransferase, domain 1"/>
    <property type="match status" value="1"/>
</dbReference>
<dbReference type="Gene3D" id="3.40.640.10">
    <property type="entry name" value="Type I PLP-dependent aspartate aminotransferase-like (Major domain)"/>
    <property type="match status" value="1"/>
</dbReference>
<keyword evidence="1" id="KW-0663">Pyridoxal phosphate</keyword>
<evidence type="ECO:0000313" key="2">
    <source>
        <dbReference type="EMBL" id="KKT99451.1"/>
    </source>
</evidence>
<organism evidence="2 3">
    <name type="scientific">Candidatus Collierbacteria bacterium GW2011_GWC2_45_15</name>
    <dbReference type="NCBI Taxonomy" id="1618394"/>
    <lineage>
        <taxon>Bacteria</taxon>
        <taxon>Candidatus Collieribacteriota</taxon>
    </lineage>
</organism>
<dbReference type="Pfam" id="PF01041">
    <property type="entry name" value="DegT_DnrJ_EryC1"/>
    <property type="match status" value="1"/>
</dbReference>
<gene>
    <name evidence="2" type="ORF">UW99_C0006G0024</name>
</gene>
<dbReference type="InterPro" id="IPR000653">
    <property type="entry name" value="DegT/StrS_aminotransferase"/>
</dbReference>
<dbReference type="PANTHER" id="PTHR30244">
    <property type="entry name" value="TRANSAMINASE"/>
    <property type="match status" value="1"/>
</dbReference>
<comment type="similarity">
    <text evidence="1">Belongs to the DegT/DnrJ/EryC1 family.</text>
</comment>
<accession>A0A0G1LUH4</accession>
<dbReference type="GO" id="GO:0000271">
    <property type="term" value="P:polysaccharide biosynthetic process"/>
    <property type="evidence" value="ECO:0007669"/>
    <property type="project" value="TreeGrafter"/>
</dbReference>
<keyword evidence="2" id="KW-0808">Transferase</keyword>
<dbReference type="InterPro" id="IPR015421">
    <property type="entry name" value="PyrdxlP-dep_Trfase_major"/>
</dbReference>
<evidence type="ECO:0000313" key="3">
    <source>
        <dbReference type="Proteomes" id="UP000034214"/>
    </source>
</evidence>
<keyword evidence="2" id="KW-0032">Aminotransferase</keyword>
<reference evidence="2 3" key="1">
    <citation type="journal article" date="2015" name="Nature">
        <title>rRNA introns, odd ribosomes, and small enigmatic genomes across a large radiation of phyla.</title>
        <authorList>
            <person name="Brown C.T."/>
            <person name="Hug L.A."/>
            <person name="Thomas B.C."/>
            <person name="Sharon I."/>
            <person name="Castelle C.J."/>
            <person name="Singh A."/>
            <person name="Wilkins M.J."/>
            <person name="Williams K.H."/>
            <person name="Banfield J.F."/>
        </authorList>
    </citation>
    <scope>NUCLEOTIDE SEQUENCE [LARGE SCALE GENOMIC DNA]</scope>
</reference>
<dbReference type="GO" id="GO:0030170">
    <property type="term" value="F:pyridoxal phosphate binding"/>
    <property type="evidence" value="ECO:0007669"/>
    <property type="project" value="TreeGrafter"/>
</dbReference>
<name>A0A0G1LUH4_9BACT</name>
<dbReference type="InterPro" id="IPR015424">
    <property type="entry name" value="PyrdxlP-dep_Trfase"/>
</dbReference>